<reference evidence="5 6" key="1">
    <citation type="journal article" date="2019" name="Int. J. Syst. Evol. Microbiol.">
        <title>The Global Catalogue of Microorganisms (GCM) 10K type strain sequencing project: providing services to taxonomists for standard genome sequencing and annotation.</title>
        <authorList>
            <consortium name="The Broad Institute Genomics Platform"/>
            <consortium name="The Broad Institute Genome Sequencing Center for Infectious Disease"/>
            <person name="Wu L."/>
            <person name="Ma J."/>
        </authorList>
    </citation>
    <scope>NUCLEOTIDE SEQUENCE [LARGE SCALE GENOMIC DNA]</scope>
    <source>
        <strain evidence="5 6">JCM 14560</strain>
    </source>
</reference>
<dbReference type="SUPFAM" id="SSF49265">
    <property type="entry name" value="Fibronectin type III"/>
    <property type="match status" value="1"/>
</dbReference>
<comment type="caution">
    <text evidence="5">The sequence shown here is derived from an EMBL/GenBank/DDBJ whole genome shotgun (WGS) entry which is preliminary data.</text>
</comment>
<feature type="region of interest" description="Disordered" evidence="3">
    <location>
        <begin position="63"/>
        <end position="89"/>
    </location>
</feature>
<evidence type="ECO:0000256" key="1">
    <source>
        <dbReference type="ARBA" id="ARBA00023295"/>
    </source>
</evidence>
<feature type="region of interest" description="Disordered" evidence="3">
    <location>
        <begin position="183"/>
        <end position="203"/>
    </location>
</feature>
<keyword evidence="2" id="KW-0119">Carbohydrate metabolism</keyword>
<dbReference type="Proteomes" id="UP001422759">
    <property type="component" value="Unassembled WGS sequence"/>
</dbReference>
<dbReference type="SUPFAM" id="SSF55486">
    <property type="entry name" value="Metalloproteases ('zincins'), catalytic domain"/>
    <property type="match status" value="1"/>
</dbReference>
<dbReference type="CDD" id="cd00063">
    <property type="entry name" value="FN3"/>
    <property type="match status" value="1"/>
</dbReference>
<name>A0ABN2ZLE7_9ACTN</name>
<dbReference type="Gene3D" id="2.80.10.50">
    <property type="match status" value="1"/>
</dbReference>
<dbReference type="InterPro" id="IPR035992">
    <property type="entry name" value="Ricin_B-like_lectins"/>
</dbReference>
<evidence type="ECO:0000256" key="2">
    <source>
        <dbReference type="ARBA" id="ARBA00023326"/>
    </source>
</evidence>
<keyword evidence="1" id="KW-0378">Hydrolase</keyword>
<feature type="domain" description="Fibronectin type-III" evidence="4">
    <location>
        <begin position="492"/>
        <end position="576"/>
    </location>
</feature>
<protein>
    <recommendedName>
        <fullName evidence="4">Fibronectin type-III domain-containing protein</fullName>
    </recommendedName>
</protein>
<dbReference type="Pfam" id="PF14200">
    <property type="entry name" value="RicinB_lectin_2"/>
    <property type="match status" value="1"/>
</dbReference>
<dbReference type="InterPro" id="IPR000772">
    <property type="entry name" value="Ricin_B_lectin"/>
</dbReference>
<dbReference type="CDD" id="cd00161">
    <property type="entry name" value="beta-trefoil_Ricin-like"/>
    <property type="match status" value="1"/>
</dbReference>
<dbReference type="Gene3D" id="2.60.40.10">
    <property type="entry name" value="Immunoglobulins"/>
    <property type="match status" value="1"/>
</dbReference>
<evidence type="ECO:0000313" key="6">
    <source>
        <dbReference type="Proteomes" id="UP001422759"/>
    </source>
</evidence>
<dbReference type="RefSeq" id="WP_344465194.1">
    <property type="nucleotide sequence ID" value="NZ_BAAANT010000015.1"/>
</dbReference>
<keyword evidence="2" id="KW-0624">Polysaccharide degradation</keyword>
<feature type="region of interest" description="Disordered" evidence="3">
    <location>
        <begin position="458"/>
        <end position="500"/>
    </location>
</feature>
<gene>
    <name evidence="5" type="ORF">GCM10009760_31180</name>
</gene>
<dbReference type="PROSITE" id="PS50231">
    <property type="entry name" value="RICIN_B_LECTIN"/>
    <property type="match status" value="1"/>
</dbReference>
<evidence type="ECO:0000313" key="5">
    <source>
        <dbReference type="EMBL" id="GAA2144070.1"/>
    </source>
</evidence>
<dbReference type="SMART" id="SM00060">
    <property type="entry name" value="FN3"/>
    <property type="match status" value="1"/>
</dbReference>
<feature type="compositionally biased region" description="Pro residues" evidence="3">
    <location>
        <begin position="467"/>
        <end position="477"/>
    </location>
</feature>
<dbReference type="InterPro" id="IPR003961">
    <property type="entry name" value="FN3_dom"/>
</dbReference>
<evidence type="ECO:0000259" key="4">
    <source>
        <dbReference type="PROSITE" id="PS50853"/>
    </source>
</evidence>
<proteinExistence type="predicted"/>
<sequence length="724" mass="74563">MAVRKPAHRHRSRARRSHRGRIVLTAVVAAGLLAGVVGIGSAMDSAVPQPVAADAIAGALSGTAPPSPAAAPQHAETPTPVQGVPKSDPARGMVYTGLAPAAKNDKCAGVYRVSTVEQCTHGPDAPPHGVDIHQVTPPAVTAAVTTPVAPQGGDAGAQAPAASDLLKDLPPVLDATTGADLADVSAAPSSSPSTASAADGSGAAADAAPASTARSAAAAAPAAGTTVVCDGDGSTGNRVQVLYVHAPGQDRFGQYLPSFKKWAADADVIYDASAEETGGVRHIRFVTEPDCTATVLDVELSATALQEFGSTNDALASQGFNRRDRKYMIFADAQVYCGIGTFNGDERPGQDNTSNFGPSYGRTDNGCWSGSTASHELGHNLGAVNNSAPHSSKAGHCTDEWDIMCYSDAPYYPQMQTLCPDRSHDDRLDCNHDDYYSTDPKPGSYLATHWNVANNQFLIAGGGTTPNPNPTPSPSPSKSPTGSPSPSVPPTPTGGPAVTTSQVSVDSVVASWQPVSGAAAYEIRLNGQVIGSVGSTVVRVVRLRPDTAYTIAVAVRDQGGHTSNPGRAASFHTLPAGGTGSPTKPGTPYQLLNGLTGQAADLWGSSANDGTVLIAYQSTGYANQQWLFDDAGGGYLRIRSALTGKCLQVGGQLLPGQYVAEQGCSSAAAQQWKLASSGNRYALTARDSSLVLGISNRWYYGGWLLELQTPGDQAYQQWALQPAS</sequence>
<accession>A0ABN2ZLE7</accession>
<dbReference type="InterPro" id="IPR036116">
    <property type="entry name" value="FN3_sf"/>
</dbReference>
<dbReference type="SMART" id="SM00458">
    <property type="entry name" value="RICIN"/>
    <property type="match status" value="1"/>
</dbReference>
<dbReference type="PROSITE" id="PS50853">
    <property type="entry name" value="FN3"/>
    <property type="match status" value="1"/>
</dbReference>
<evidence type="ECO:0000256" key="3">
    <source>
        <dbReference type="SAM" id="MobiDB-lite"/>
    </source>
</evidence>
<dbReference type="InterPro" id="IPR013783">
    <property type="entry name" value="Ig-like_fold"/>
</dbReference>
<feature type="region of interest" description="Disordered" evidence="3">
    <location>
        <begin position="559"/>
        <end position="586"/>
    </location>
</feature>
<keyword evidence="1" id="KW-0326">Glycosidase</keyword>
<organism evidence="5 6">
    <name type="scientific">Kitasatospora kazusensis</name>
    <dbReference type="NCBI Taxonomy" id="407974"/>
    <lineage>
        <taxon>Bacteria</taxon>
        <taxon>Bacillati</taxon>
        <taxon>Actinomycetota</taxon>
        <taxon>Actinomycetes</taxon>
        <taxon>Kitasatosporales</taxon>
        <taxon>Streptomycetaceae</taxon>
        <taxon>Kitasatospora</taxon>
    </lineage>
</organism>
<keyword evidence="6" id="KW-1185">Reference proteome</keyword>
<dbReference type="SUPFAM" id="SSF50370">
    <property type="entry name" value="Ricin B-like lectins"/>
    <property type="match status" value="1"/>
</dbReference>
<dbReference type="EMBL" id="BAAANT010000015">
    <property type="protein sequence ID" value="GAA2144070.1"/>
    <property type="molecule type" value="Genomic_DNA"/>
</dbReference>